<keyword evidence="5 6" id="KW-0472">Membrane</keyword>
<dbReference type="InterPro" id="IPR051449">
    <property type="entry name" value="ABC-2_transporter_component"/>
</dbReference>
<organism evidence="8 9">
    <name type="scientific">Thermotalea metallivorans</name>
    <dbReference type="NCBI Taxonomy" id="520762"/>
    <lineage>
        <taxon>Bacteria</taxon>
        <taxon>Bacillati</taxon>
        <taxon>Bacillota</taxon>
        <taxon>Clostridia</taxon>
        <taxon>Peptostreptococcales</taxon>
        <taxon>Thermotaleaceae</taxon>
        <taxon>Thermotalea</taxon>
    </lineage>
</organism>
<dbReference type="InterPro" id="IPR013525">
    <property type="entry name" value="ABC2_TM"/>
</dbReference>
<evidence type="ECO:0000256" key="2">
    <source>
        <dbReference type="ARBA" id="ARBA00022475"/>
    </source>
</evidence>
<sequence length="351" mass="39449">MLQRYVGLVIKDILTAFRNYFFVVVVGVALLFVGLTNFLIPEELSLKPSVYYLMEYDGEMKPIIDQMLEETKRKHSNVYGVGSIEEIESGMEKNFNSLGMVIREMNKKPHITFILQGHENEKVTNALILSMKDDLRNKLQGSMEVKTIFLNQEKEIEKIPFRHTMIPIFIVMESILLGFFLIAALIFMEKDEGTLRAYLVSPGTILEYLASKITLMLLMGCISAVVLVVPTLGPSVSYFWTLLFVALGSIAAAILGLLIASFFDNISQASVWIIVIAILLSLPFMSYYFPSFAPTFVKMIPTYPLLFAAREILFPTGSTGIVYTTLLGLAIFSILGYMGAVAAYRFSIRRD</sequence>
<feature type="transmembrane region" description="Helical" evidence="6">
    <location>
        <begin position="238"/>
        <end position="263"/>
    </location>
</feature>
<keyword evidence="4 6" id="KW-1133">Transmembrane helix</keyword>
<protein>
    <recommendedName>
        <fullName evidence="7">ABC-2 type transporter transmembrane domain-containing protein</fullName>
    </recommendedName>
</protein>
<dbReference type="OrthoDB" id="1710957at2"/>
<dbReference type="GO" id="GO:0005886">
    <property type="term" value="C:plasma membrane"/>
    <property type="evidence" value="ECO:0007669"/>
    <property type="project" value="UniProtKB-SubCell"/>
</dbReference>
<evidence type="ECO:0000256" key="1">
    <source>
        <dbReference type="ARBA" id="ARBA00004651"/>
    </source>
</evidence>
<feature type="transmembrane region" description="Helical" evidence="6">
    <location>
        <begin position="165"/>
        <end position="188"/>
    </location>
</feature>
<feature type="transmembrane region" description="Helical" evidence="6">
    <location>
        <begin position="209"/>
        <end position="232"/>
    </location>
</feature>
<dbReference type="RefSeq" id="WP_068554672.1">
    <property type="nucleotide sequence ID" value="NZ_LOEE01000014.1"/>
</dbReference>
<proteinExistence type="predicted"/>
<keyword evidence="9" id="KW-1185">Reference proteome</keyword>
<feature type="domain" description="ABC-2 type transporter transmembrane" evidence="7">
    <location>
        <begin position="21"/>
        <end position="337"/>
    </location>
</feature>
<evidence type="ECO:0000313" key="9">
    <source>
        <dbReference type="Proteomes" id="UP000070456"/>
    </source>
</evidence>
<keyword evidence="3 6" id="KW-0812">Transmembrane</keyword>
<reference evidence="8 9" key="1">
    <citation type="submission" date="2015-12" db="EMBL/GenBank/DDBJ databases">
        <title>Draft genome sequence of the thermoanaerobe Thermotalea metallivorans, an isolate from the runoff channel of the Great Artesian Basin, Australia.</title>
        <authorList>
            <person name="Patel B.K."/>
        </authorList>
    </citation>
    <scope>NUCLEOTIDE SEQUENCE [LARGE SCALE GENOMIC DNA]</scope>
    <source>
        <strain evidence="8 9">B2-1</strain>
    </source>
</reference>
<comment type="caution">
    <text evidence="8">The sequence shown here is derived from an EMBL/GenBank/DDBJ whole genome shotgun (WGS) entry which is preliminary data.</text>
</comment>
<gene>
    <name evidence="8" type="ORF">AN619_04480</name>
</gene>
<evidence type="ECO:0000256" key="6">
    <source>
        <dbReference type="SAM" id="Phobius"/>
    </source>
</evidence>
<dbReference type="Proteomes" id="UP000070456">
    <property type="component" value="Unassembled WGS sequence"/>
</dbReference>
<evidence type="ECO:0000259" key="7">
    <source>
        <dbReference type="Pfam" id="PF12698"/>
    </source>
</evidence>
<evidence type="ECO:0000313" key="8">
    <source>
        <dbReference type="EMBL" id="KXG77463.1"/>
    </source>
</evidence>
<feature type="transmembrane region" description="Helical" evidence="6">
    <location>
        <begin position="20"/>
        <end position="40"/>
    </location>
</feature>
<feature type="transmembrane region" description="Helical" evidence="6">
    <location>
        <begin position="321"/>
        <end position="344"/>
    </location>
</feature>
<dbReference type="GO" id="GO:0140359">
    <property type="term" value="F:ABC-type transporter activity"/>
    <property type="evidence" value="ECO:0007669"/>
    <property type="project" value="InterPro"/>
</dbReference>
<comment type="subcellular location">
    <subcellularLocation>
        <location evidence="1">Cell membrane</location>
        <topology evidence="1">Multi-pass membrane protein</topology>
    </subcellularLocation>
</comment>
<evidence type="ECO:0000256" key="3">
    <source>
        <dbReference type="ARBA" id="ARBA00022692"/>
    </source>
</evidence>
<keyword evidence="2" id="KW-1003">Cell membrane</keyword>
<feature type="transmembrane region" description="Helical" evidence="6">
    <location>
        <begin position="270"/>
        <end position="289"/>
    </location>
</feature>
<accession>A0A140LA88</accession>
<dbReference type="PANTHER" id="PTHR30294">
    <property type="entry name" value="MEMBRANE COMPONENT OF ABC TRANSPORTER YHHJ-RELATED"/>
    <property type="match status" value="1"/>
</dbReference>
<dbReference type="STRING" id="520762.AN619_04480"/>
<name>A0A140LA88_9FIRM</name>
<dbReference type="Pfam" id="PF12698">
    <property type="entry name" value="ABC2_membrane_3"/>
    <property type="match status" value="1"/>
</dbReference>
<evidence type="ECO:0000256" key="4">
    <source>
        <dbReference type="ARBA" id="ARBA00022989"/>
    </source>
</evidence>
<evidence type="ECO:0000256" key="5">
    <source>
        <dbReference type="ARBA" id="ARBA00023136"/>
    </source>
</evidence>
<dbReference type="AlphaFoldDB" id="A0A140LA88"/>
<dbReference type="PANTHER" id="PTHR30294:SF29">
    <property type="entry name" value="MULTIDRUG ABC TRANSPORTER PERMEASE YBHS-RELATED"/>
    <property type="match status" value="1"/>
</dbReference>
<dbReference type="EMBL" id="LOEE01000014">
    <property type="protein sequence ID" value="KXG77463.1"/>
    <property type="molecule type" value="Genomic_DNA"/>
</dbReference>